<gene>
    <name evidence="2" type="ORF">AVDCRST_MAG54-3361</name>
</gene>
<reference evidence="2" key="1">
    <citation type="submission" date="2020-02" db="EMBL/GenBank/DDBJ databases">
        <authorList>
            <person name="Meier V. D."/>
        </authorList>
    </citation>
    <scope>NUCLEOTIDE SEQUENCE</scope>
    <source>
        <strain evidence="2">AVDCRST_MAG54</strain>
    </source>
</reference>
<organism evidence="2">
    <name type="scientific">uncultured Actinomycetospora sp</name>
    <dbReference type="NCBI Taxonomy" id="1135996"/>
    <lineage>
        <taxon>Bacteria</taxon>
        <taxon>Bacillati</taxon>
        <taxon>Actinomycetota</taxon>
        <taxon>Actinomycetes</taxon>
        <taxon>Pseudonocardiales</taxon>
        <taxon>Pseudonocardiaceae</taxon>
        <taxon>Actinomycetospora</taxon>
        <taxon>environmental samples</taxon>
    </lineage>
</organism>
<evidence type="ECO:0000256" key="1">
    <source>
        <dbReference type="SAM" id="MobiDB-lite"/>
    </source>
</evidence>
<dbReference type="AlphaFoldDB" id="A0A6J4JE85"/>
<accession>A0A6J4JE85</accession>
<feature type="non-terminal residue" evidence="2">
    <location>
        <position position="1"/>
    </location>
</feature>
<protein>
    <submittedName>
        <fullName evidence="2">Uncharacterized protein</fullName>
    </submittedName>
</protein>
<feature type="region of interest" description="Disordered" evidence="1">
    <location>
        <begin position="1"/>
        <end position="29"/>
    </location>
</feature>
<evidence type="ECO:0000313" key="2">
    <source>
        <dbReference type="EMBL" id="CAA9277681.1"/>
    </source>
</evidence>
<name>A0A6J4JE85_9PSEU</name>
<sequence length="29" mass="3540">EQQQPRRRERQNEQEPADLGHDRLLRRGA</sequence>
<dbReference type="EMBL" id="CADCTH010000433">
    <property type="protein sequence ID" value="CAA9277681.1"/>
    <property type="molecule type" value="Genomic_DNA"/>
</dbReference>
<proteinExistence type="predicted"/>